<dbReference type="Gene3D" id="1.10.10.10">
    <property type="entry name" value="Winged helix-like DNA-binding domain superfamily/Winged helix DNA-binding domain"/>
    <property type="match status" value="1"/>
</dbReference>
<dbReference type="Proteomes" id="UP001596364">
    <property type="component" value="Unassembled WGS sequence"/>
</dbReference>
<name>A0ABW1XM19_9ALTE</name>
<reference evidence="6" key="1">
    <citation type="journal article" date="2019" name="Int. J. Syst. Evol. Microbiol.">
        <title>The Global Catalogue of Microorganisms (GCM) 10K type strain sequencing project: providing services to taxonomists for standard genome sequencing and annotation.</title>
        <authorList>
            <consortium name="The Broad Institute Genomics Platform"/>
            <consortium name="The Broad Institute Genome Sequencing Center for Infectious Disease"/>
            <person name="Wu L."/>
            <person name="Ma J."/>
        </authorList>
    </citation>
    <scope>NUCLEOTIDE SEQUENCE [LARGE SCALE GENOMIC DNA]</scope>
    <source>
        <strain evidence="6">CGMCC 1.16031</strain>
    </source>
</reference>
<dbReference type="InterPro" id="IPR002577">
    <property type="entry name" value="HTH_HxlR"/>
</dbReference>
<sequence length="107" mass="12108">MNTPLPNQPVRGSHSGVAIMAVFDLLGRKWNMRILWELRTGPQTFRTLQENCDNMSPSVLNNRIKQLADARLLATSPTGYQLTELGNTLMTTLDPLRAWASVWEKQL</sequence>
<evidence type="ECO:0000256" key="1">
    <source>
        <dbReference type="ARBA" id="ARBA00023015"/>
    </source>
</evidence>
<proteinExistence type="predicted"/>
<dbReference type="InterPro" id="IPR011991">
    <property type="entry name" value="ArsR-like_HTH"/>
</dbReference>
<dbReference type="PANTHER" id="PTHR33204:SF37">
    <property type="entry name" value="HTH-TYPE TRANSCRIPTIONAL REGULATOR YODB"/>
    <property type="match status" value="1"/>
</dbReference>
<feature type="domain" description="HTH hxlR-type" evidence="4">
    <location>
        <begin position="17"/>
        <end position="107"/>
    </location>
</feature>
<keyword evidence="2" id="KW-0238">DNA-binding</keyword>
<keyword evidence="3" id="KW-0804">Transcription</keyword>
<evidence type="ECO:0000256" key="2">
    <source>
        <dbReference type="ARBA" id="ARBA00023125"/>
    </source>
</evidence>
<dbReference type="Pfam" id="PF01638">
    <property type="entry name" value="HxlR"/>
    <property type="match status" value="1"/>
</dbReference>
<dbReference type="PROSITE" id="PS51118">
    <property type="entry name" value="HTH_HXLR"/>
    <property type="match status" value="1"/>
</dbReference>
<dbReference type="InterPro" id="IPR036390">
    <property type="entry name" value="WH_DNA-bd_sf"/>
</dbReference>
<accession>A0ABW1XM19</accession>
<dbReference type="CDD" id="cd00090">
    <property type="entry name" value="HTH_ARSR"/>
    <property type="match status" value="1"/>
</dbReference>
<evidence type="ECO:0000259" key="4">
    <source>
        <dbReference type="PROSITE" id="PS51118"/>
    </source>
</evidence>
<evidence type="ECO:0000313" key="6">
    <source>
        <dbReference type="Proteomes" id="UP001596364"/>
    </source>
</evidence>
<evidence type="ECO:0000313" key="5">
    <source>
        <dbReference type="EMBL" id="MFC6440177.1"/>
    </source>
</evidence>
<dbReference type="PANTHER" id="PTHR33204">
    <property type="entry name" value="TRANSCRIPTIONAL REGULATOR, MARR FAMILY"/>
    <property type="match status" value="1"/>
</dbReference>
<dbReference type="InterPro" id="IPR036388">
    <property type="entry name" value="WH-like_DNA-bd_sf"/>
</dbReference>
<protein>
    <submittedName>
        <fullName evidence="5">Winged helix-turn-helix transcriptional regulator</fullName>
    </submittedName>
</protein>
<evidence type="ECO:0000256" key="3">
    <source>
        <dbReference type="ARBA" id="ARBA00023163"/>
    </source>
</evidence>
<organism evidence="5 6">
    <name type="scientific">Pseudobowmanella zhangzhouensis</name>
    <dbReference type="NCBI Taxonomy" id="1537679"/>
    <lineage>
        <taxon>Bacteria</taxon>
        <taxon>Pseudomonadati</taxon>
        <taxon>Pseudomonadota</taxon>
        <taxon>Gammaproteobacteria</taxon>
        <taxon>Alteromonadales</taxon>
        <taxon>Alteromonadaceae</taxon>
    </lineage>
</organism>
<gene>
    <name evidence="5" type="ORF">ACFP85_08460</name>
</gene>
<comment type="caution">
    <text evidence="5">The sequence shown here is derived from an EMBL/GenBank/DDBJ whole genome shotgun (WGS) entry which is preliminary data.</text>
</comment>
<keyword evidence="6" id="KW-1185">Reference proteome</keyword>
<dbReference type="RefSeq" id="WP_131257067.1">
    <property type="nucleotide sequence ID" value="NZ_JBHSUS010000001.1"/>
</dbReference>
<keyword evidence="1" id="KW-0805">Transcription regulation</keyword>
<dbReference type="SUPFAM" id="SSF46785">
    <property type="entry name" value="Winged helix' DNA-binding domain"/>
    <property type="match status" value="1"/>
</dbReference>
<dbReference type="EMBL" id="JBHSUS010000001">
    <property type="protein sequence ID" value="MFC6440177.1"/>
    <property type="molecule type" value="Genomic_DNA"/>
</dbReference>